<keyword evidence="3" id="KW-1185">Reference proteome</keyword>
<feature type="compositionally biased region" description="Basic and acidic residues" evidence="1">
    <location>
        <begin position="78"/>
        <end position="96"/>
    </location>
</feature>
<organism evidence="2 3">
    <name type="scientific">Eumeta variegata</name>
    <name type="common">Bagworm moth</name>
    <name type="synonym">Eumeta japonica</name>
    <dbReference type="NCBI Taxonomy" id="151549"/>
    <lineage>
        <taxon>Eukaryota</taxon>
        <taxon>Metazoa</taxon>
        <taxon>Ecdysozoa</taxon>
        <taxon>Arthropoda</taxon>
        <taxon>Hexapoda</taxon>
        <taxon>Insecta</taxon>
        <taxon>Pterygota</taxon>
        <taxon>Neoptera</taxon>
        <taxon>Endopterygota</taxon>
        <taxon>Lepidoptera</taxon>
        <taxon>Glossata</taxon>
        <taxon>Ditrysia</taxon>
        <taxon>Tineoidea</taxon>
        <taxon>Psychidae</taxon>
        <taxon>Oiketicinae</taxon>
        <taxon>Eumeta</taxon>
    </lineage>
</organism>
<gene>
    <name evidence="2" type="ORF">EVAR_89549_1</name>
</gene>
<accession>A0A4C1Z7K6</accession>
<dbReference type="AlphaFoldDB" id="A0A4C1Z7K6"/>
<comment type="caution">
    <text evidence="2">The sequence shown here is derived from an EMBL/GenBank/DDBJ whole genome shotgun (WGS) entry which is preliminary data.</text>
</comment>
<reference evidence="2 3" key="1">
    <citation type="journal article" date="2019" name="Commun. Biol.">
        <title>The bagworm genome reveals a unique fibroin gene that provides high tensile strength.</title>
        <authorList>
            <person name="Kono N."/>
            <person name="Nakamura H."/>
            <person name="Ohtoshi R."/>
            <person name="Tomita M."/>
            <person name="Numata K."/>
            <person name="Arakawa K."/>
        </authorList>
    </citation>
    <scope>NUCLEOTIDE SEQUENCE [LARGE SCALE GENOMIC DNA]</scope>
</reference>
<proteinExistence type="predicted"/>
<evidence type="ECO:0000313" key="3">
    <source>
        <dbReference type="Proteomes" id="UP000299102"/>
    </source>
</evidence>
<dbReference type="Proteomes" id="UP000299102">
    <property type="component" value="Unassembled WGS sequence"/>
</dbReference>
<feature type="region of interest" description="Disordered" evidence="1">
    <location>
        <begin position="78"/>
        <end position="127"/>
    </location>
</feature>
<feature type="compositionally biased region" description="Gly residues" evidence="1">
    <location>
        <begin position="105"/>
        <end position="116"/>
    </location>
</feature>
<sequence length="127" mass="13593">MKKVSRRAARRSPSCAVKMTLIKATTVNSIYTLINKQNSSLVTEDLKASGQTISYLLNQWRLNLESKVICLRGNAKEMDGKENTRENSGGRRRWSECGKLASLDGGRGGGGGGRRGGAAPAPPSLTA</sequence>
<evidence type="ECO:0000256" key="1">
    <source>
        <dbReference type="SAM" id="MobiDB-lite"/>
    </source>
</evidence>
<protein>
    <submittedName>
        <fullName evidence="2">Uncharacterized protein</fullName>
    </submittedName>
</protein>
<dbReference type="EMBL" id="BGZK01001687">
    <property type="protein sequence ID" value="GBP84566.1"/>
    <property type="molecule type" value="Genomic_DNA"/>
</dbReference>
<evidence type="ECO:0000313" key="2">
    <source>
        <dbReference type="EMBL" id="GBP84566.1"/>
    </source>
</evidence>
<name>A0A4C1Z7K6_EUMVA</name>